<dbReference type="SMART" id="SM00872">
    <property type="entry name" value="Alpha-mann_mid"/>
    <property type="match status" value="1"/>
</dbReference>
<dbReference type="GO" id="GO:0030246">
    <property type="term" value="F:carbohydrate binding"/>
    <property type="evidence" value="ECO:0007669"/>
    <property type="project" value="InterPro"/>
</dbReference>
<gene>
    <name evidence="11" type="primary">man2a1</name>
</gene>
<comment type="similarity">
    <text evidence="1 8">Belongs to the glycosyl hydrolase 38 family.</text>
</comment>
<evidence type="ECO:0000256" key="8">
    <source>
        <dbReference type="RuleBase" id="RU361199"/>
    </source>
</evidence>
<evidence type="ECO:0000313" key="11">
    <source>
        <dbReference type="Ensembl" id="ENSCCRP00010095374.1"/>
    </source>
</evidence>
<keyword evidence="5 8" id="KW-0326">Glycosidase</keyword>
<evidence type="ECO:0000256" key="4">
    <source>
        <dbReference type="ARBA" id="ARBA00022833"/>
    </source>
</evidence>
<dbReference type="GO" id="GO:0004572">
    <property type="term" value="F:mannosyl-oligosaccharide 1,3-1,6-alpha-mannosidase activity"/>
    <property type="evidence" value="ECO:0007669"/>
    <property type="project" value="UniProtKB-EC"/>
</dbReference>
<evidence type="ECO:0000256" key="6">
    <source>
        <dbReference type="ARBA" id="ARBA00059516"/>
    </source>
</evidence>
<keyword evidence="9" id="KW-0812">Transmembrane</keyword>
<dbReference type="SUPFAM" id="SSF88688">
    <property type="entry name" value="Families 57/38 glycoside transferase middle domain"/>
    <property type="match status" value="1"/>
</dbReference>
<dbReference type="Gene3D" id="3.20.110.10">
    <property type="entry name" value="Glycoside hydrolase 38, N terminal domain"/>
    <property type="match status" value="1"/>
</dbReference>
<keyword evidence="2 8" id="KW-0479">Metal-binding</keyword>
<dbReference type="Pfam" id="PF01074">
    <property type="entry name" value="Glyco_hydro_38N"/>
    <property type="match status" value="1"/>
</dbReference>
<dbReference type="EC" id="3.2.1.-" evidence="8"/>
<dbReference type="Ensembl" id="ENSCCRT00010105809.1">
    <property type="protein sequence ID" value="ENSCCRP00010095374.1"/>
    <property type="gene ID" value="ENSCCRG00010039535.1"/>
</dbReference>
<keyword evidence="12" id="KW-1185">Reference proteome</keyword>
<evidence type="ECO:0000256" key="9">
    <source>
        <dbReference type="SAM" id="Phobius"/>
    </source>
</evidence>
<reference evidence="11" key="2">
    <citation type="submission" date="2025-09" db="UniProtKB">
        <authorList>
            <consortium name="Ensembl"/>
        </authorList>
    </citation>
    <scope>IDENTIFICATION</scope>
</reference>
<dbReference type="InterPro" id="IPR028995">
    <property type="entry name" value="Glyco_hydro_57/38_cen_sf"/>
</dbReference>
<dbReference type="InterPro" id="IPR013780">
    <property type="entry name" value="Glyco_hydro_b"/>
</dbReference>
<dbReference type="GO" id="GO:0006491">
    <property type="term" value="P:N-glycan processing"/>
    <property type="evidence" value="ECO:0007669"/>
    <property type="project" value="TreeGrafter"/>
</dbReference>
<dbReference type="InterPro" id="IPR011682">
    <property type="entry name" value="Glyco_hydro_38_C"/>
</dbReference>
<dbReference type="FunFam" id="1.20.1270.50:FF:000001">
    <property type="entry name" value="Alpha-mannosidase"/>
    <property type="match status" value="1"/>
</dbReference>
<evidence type="ECO:0000256" key="7">
    <source>
        <dbReference type="ARBA" id="ARBA00093232"/>
    </source>
</evidence>
<comment type="catalytic activity">
    <reaction evidence="7">
        <text>N(4)-{beta-D-GlcNAc-(1-&gt;2)-alpha-D-Man-(1-&gt;3)-[alpha-D-Man-(1-&gt;3)-[alpha-D-Man-(1-&gt;6)]-alpha-D-Man-(1-&gt;6)]-beta-D-Man-(1-&gt;4)-beta-D-GlcNAc-(1-&gt;4)-beta-D-GlcNAc}-L-asparaginyl-[protein] + 2 H2O = 2 alpha-D-mannopyranose + an N(4)-{beta-D-GlcNAc-(1-&gt;2)-alpha-D-Man-(1-&gt;3)-[alpha-D-Man-(1-&gt;6)]-beta-D-Man-(1-&gt;4)-beta-D-GlcNAc-(1-&gt;4)-beta-D-GlcNAc}-L-asparaginyl-[protein]</text>
        <dbReference type="Rhea" id="RHEA:56052"/>
        <dbReference type="Rhea" id="RHEA-COMP:14368"/>
        <dbReference type="Rhea" id="RHEA-COMP:14369"/>
        <dbReference type="ChEBI" id="CHEBI:15377"/>
        <dbReference type="ChEBI" id="CHEBI:28729"/>
        <dbReference type="ChEBI" id="CHEBI:60615"/>
        <dbReference type="ChEBI" id="CHEBI:60625"/>
        <dbReference type="EC" id="3.2.1.114"/>
    </reaction>
</comment>
<dbReference type="PANTHER" id="PTHR11607:SF69">
    <property type="entry name" value="ALPHA-MANNOSIDASE 2"/>
    <property type="match status" value="1"/>
</dbReference>
<dbReference type="InterPro" id="IPR011013">
    <property type="entry name" value="Gal_mutarotase_sf_dom"/>
</dbReference>
<evidence type="ECO:0000256" key="5">
    <source>
        <dbReference type="ARBA" id="ARBA00023295"/>
    </source>
</evidence>
<evidence type="ECO:0000313" key="12">
    <source>
        <dbReference type="Proteomes" id="UP000694427"/>
    </source>
</evidence>
<feature type="domain" description="Glycoside hydrolase family 38 central" evidence="10">
    <location>
        <begin position="497"/>
        <end position="584"/>
    </location>
</feature>
<dbReference type="InterPro" id="IPR027291">
    <property type="entry name" value="Glyco_hydro_38_N_sf"/>
</dbReference>
<sequence>MKLSRQFTVFGSAIFCVVVFSLYLMLDHIDHSKNPNGERIQKVSTVLRLSIHYHLERLLAENNEIIGNIRDSVINLRETVKDGKMFPEGNMSQGDLELLPPAPALLPIHSEDCQFAARTYSKMLDVYDLLSFDNPDGGVWKQGFDISYQDNEWDNEPLQVFVVPHSHNDPGWLKTFDDYYRDQTQHILNNMVVKLHEDSRRKMIWSEISYFSKWWDNIDEQKRDAVRRLIESGQLEVATGGWVMPDEANTHYFALIDQLVEGHQWLERNLGVKPKTGWAVDPFGHTPTQAYLLRQAGLSNMLIQRVHYSVKKHFASQKTLEFFWRQNWDQDSSSDILCHMMPFYSYDVPHTCGPDPKICCQFDFKRLPGGRISCPWRIPPQAITDNNVQERAQTLLDQYRKKSKLFRTNVLLAPLGDDFRYTEAVEWDQQFENYQKLFDYMNSHPELHVQAQFGTISDYFEALRKSTGMDPVGMNVGQLALPVLSGDFFTYADRDDHYWSGYFTSRPFYKRLDRVLESHLRAAEVLYSLTLANIQKYGQPNDYPAVDNYKLLTEARRNLGLFQHHDAITGTGKDWVVVDYGTRLFHSILNVKRVIVSSAHWLVLKDKQTYYHDPSNPVLQMDDVQPAQDALPRKIIFEFFTVPRLLVVYNPTEQARMSMVTVYVTTPKVRVLNAVGHVVRAQVSAVWNDVSHAAADVFQLSFVAQAAPLGLSVYQLMEGMEPRTEAAKYMILQDGRQISISELEHFQQFYQQDAAPVHIENPHLKLSISTATGLLEKMSLKEDDSEHLIKVEFVWYGTTSNKDKSGAYLFLPDKEATIYSPSQPPVVRVTKGPLFSEVTTTFTHITHTLRLYNIQGVEGQSVEICNTVDIRGETNHEIAMRITSDLNSKDRFFTDLNGYQVGHHGMRNVDFCDWS</sequence>
<dbReference type="Gene3D" id="2.70.98.30">
    <property type="entry name" value="Golgi alpha-mannosidase II, domain 4"/>
    <property type="match status" value="1"/>
</dbReference>
<dbReference type="InterPro" id="IPR050843">
    <property type="entry name" value="Glycosyl_Hydrlase_38"/>
</dbReference>
<dbReference type="SUPFAM" id="SSF74650">
    <property type="entry name" value="Galactose mutarotase-like"/>
    <property type="match status" value="1"/>
</dbReference>
<comment type="cofactor">
    <cofactor evidence="8">
        <name>Zn(2+)</name>
        <dbReference type="ChEBI" id="CHEBI:29105"/>
    </cofactor>
    <text evidence="8">Binds 1 zinc ion per subunit.</text>
</comment>
<evidence type="ECO:0000256" key="3">
    <source>
        <dbReference type="ARBA" id="ARBA00022801"/>
    </source>
</evidence>
<dbReference type="Pfam" id="PF07748">
    <property type="entry name" value="Glyco_hydro_38C"/>
    <property type="match status" value="1"/>
</dbReference>
<evidence type="ECO:0000259" key="10">
    <source>
        <dbReference type="SMART" id="SM00872"/>
    </source>
</evidence>
<keyword evidence="3 8" id="KW-0378">Hydrolase</keyword>
<dbReference type="SUPFAM" id="SSF88713">
    <property type="entry name" value="Glycoside hydrolase/deacetylase"/>
    <property type="match status" value="1"/>
</dbReference>
<protein>
    <recommendedName>
        <fullName evidence="8">Alpha-mannosidase</fullName>
        <ecNumber evidence="8">3.2.1.-</ecNumber>
    </recommendedName>
</protein>
<dbReference type="InterPro" id="IPR000602">
    <property type="entry name" value="Glyco_hydro_38_N"/>
</dbReference>
<proteinExistence type="inferred from homology"/>
<name>A0A8C1NSN4_CYPCA</name>
<feature type="transmembrane region" description="Helical" evidence="9">
    <location>
        <begin position="7"/>
        <end position="26"/>
    </location>
</feature>
<dbReference type="InterPro" id="IPR037094">
    <property type="entry name" value="Glyco_hydro_38_cen_sf"/>
</dbReference>
<dbReference type="InterPro" id="IPR015341">
    <property type="entry name" value="Glyco_hydro_38_cen"/>
</dbReference>
<dbReference type="InterPro" id="IPR011330">
    <property type="entry name" value="Glyco_hydro/deAcase_b/a-brl"/>
</dbReference>
<dbReference type="GO" id="GO:0000139">
    <property type="term" value="C:Golgi membrane"/>
    <property type="evidence" value="ECO:0007669"/>
    <property type="project" value="TreeGrafter"/>
</dbReference>
<dbReference type="Gene3D" id="2.60.40.1180">
    <property type="entry name" value="Golgi alpha-mannosidase II"/>
    <property type="match status" value="1"/>
</dbReference>
<reference evidence="11" key="1">
    <citation type="submission" date="2025-08" db="UniProtKB">
        <authorList>
            <consortium name="Ensembl"/>
        </authorList>
    </citation>
    <scope>IDENTIFICATION</scope>
</reference>
<dbReference type="PANTHER" id="PTHR11607">
    <property type="entry name" value="ALPHA-MANNOSIDASE"/>
    <property type="match status" value="1"/>
</dbReference>
<comment type="function">
    <text evidence="6">Catalyzes the first committed step in the biosynthesis of complex N-glycans. It controls conversion of high mannose to complex N-glycans; the final hydrolytic step in the N-glycan maturation pathway.</text>
</comment>
<dbReference type="Gene3D" id="1.20.1270.50">
    <property type="entry name" value="Glycoside hydrolase family 38, central domain"/>
    <property type="match status" value="1"/>
</dbReference>
<evidence type="ECO:0000256" key="2">
    <source>
        <dbReference type="ARBA" id="ARBA00022723"/>
    </source>
</evidence>
<dbReference type="FunFam" id="3.20.110.10:FF:000003">
    <property type="entry name" value="Alpha-mannosidase"/>
    <property type="match status" value="1"/>
</dbReference>
<dbReference type="GO" id="GO:0046872">
    <property type="term" value="F:metal ion binding"/>
    <property type="evidence" value="ECO:0007669"/>
    <property type="project" value="UniProtKB-KW"/>
</dbReference>
<dbReference type="Pfam" id="PF09261">
    <property type="entry name" value="Alpha-mann_mid"/>
    <property type="match status" value="1"/>
</dbReference>
<evidence type="ECO:0000256" key="1">
    <source>
        <dbReference type="ARBA" id="ARBA00009792"/>
    </source>
</evidence>
<dbReference type="GO" id="GO:0006013">
    <property type="term" value="P:mannose metabolic process"/>
    <property type="evidence" value="ECO:0007669"/>
    <property type="project" value="InterPro"/>
</dbReference>
<dbReference type="Proteomes" id="UP000694427">
    <property type="component" value="Unplaced"/>
</dbReference>
<keyword evidence="9" id="KW-1133">Transmembrane helix</keyword>
<keyword evidence="4 8" id="KW-0862">Zinc</keyword>
<accession>A0A8C1NSN4</accession>
<dbReference type="AlphaFoldDB" id="A0A8C1NSN4"/>
<organism evidence="11 12">
    <name type="scientific">Cyprinus carpio</name>
    <name type="common">Common carp</name>
    <dbReference type="NCBI Taxonomy" id="7962"/>
    <lineage>
        <taxon>Eukaryota</taxon>
        <taxon>Metazoa</taxon>
        <taxon>Chordata</taxon>
        <taxon>Craniata</taxon>
        <taxon>Vertebrata</taxon>
        <taxon>Euteleostomi</taxon>
        <taxon>Actinopterygii</taxon>
        <taxon>Neopterygii</taxon>
        <taxon>Teleostei</taxon>
        <taxon>Ostariophysi</taxon>
        <taxon>Cypriniformes</taxon>
        <taxon>Cyprinidae</taxon>
        <taxon>Cyprininae</taxon>
        <taxon>Cyprinus</taxon>
    </lineage>
</organism>
<keyword evidence="9" id="KW-0472">Membrane</keyword>